<dbReference type="Proteomes" id="UP001372338">
    <property type="component" value="Unassembled WGS sequence"/>
</dbReference>
<proteinExistence type="predicted"/>
<evidence type="ECO:0000313" key="1">
    <source>
        <dbReference type="EMBL" id="KAK7277250.1"/>
    </source>
</evidence>
<gene>
    <name evidence="1" type="ORF">RIF29_18401</name>
</gene>
<sequence length="90" mass="10700">MLIKSGIWGSITSIDKQWNQEIEQQNENEVVANMGFWDGLNWNWNLSWRRQLVEWEMPQLEELWKCMKEVSLKEGEDQPAGHSKNQVLLL</sequence>
<evidence type="ECO:0000313" key="2">
    <source>
        <dbReference type="Proteomes" id="UP001372338"/>
    </source>
</evidence>
<dbReference type="AlphaFoldDB" id="A0AAN9FJT6"/>
<accession>A0AAN9FJT6</accession>
<organism evidence="1 2">
    <name type="scientific">Crotalaria pallida</name>
    <name type="common">Smooth rattlebox</name>
    <name type="synonym">Crotalaria striata</name>
    <dbReference type="NCBI Taxonomy" id="3830"/>
    <lineage>
        <taxon>Eukaryota</taxon>
        <taxon>Viridiplantae</taxon>
        <taxon>Streptophyta</taxon>
        <taxon>Embryophyta</taxon>
        <taxon>Tracheophyta</taxon>
        <taxon>Spermatophyta</taxon>
        <taxon>Magnoliopsida</taxon>
        <taxon>eudicotyledons</taxon>
        <taxon>Gunneridae</taxon>
        <taxon>Pentapetalae</taxon>
        <taxon>rosids</taxon>
        <taxon>fabids</taxon>
        <taxon>Fabales</taxon>
        <taxon>Fabaceae</taxon>
        <taxon>Papilionoideae</taxon>
        <taxon>50 kb inversion clade</taxon>
        <taxon>genistoids sensu lato</taxon>
        <taxon>core genistoids</taxon>
        <taxon>Crotalarieae</taxon>
        <taxon>Crotalaria</taxon>
    </lineage>
</organism>
<reference evidence="1 2" key="1">
    <citation type="submission" date="2024-01" db="EMBL/GenBank/DDBJ databases">
        <title>The genomes of 5 underutilized Papilionoideae crops provide insights into root nodulation and disease resistanc.</title>
        <authorList>
            <person name="Yuan L."/>
        </authorList>
    </citation>
    <scope>NUCLEOTIDE SEQUENCE [LARGE SCALE GENOMIC DNA]</scope>
    <source>
        <strain evidence="1">ZHUSHIDOU_FW_LH</strain>
        <tissue evidence="1">Leaf</tissue>
    </source>
</reference>
<dbReference type="EMBL" id="JAYWIO010000003">
    <property type="protein sequence ID" value="KAK7277250.1"/>
    <property type="molecule type" value="Genomic_DNA"/>
</dbReference>
<comment type="caution">
    <text evidence="1">The sequence shown here is derived from an EMBL/GenBank/DDBJ whole genome shotgun (WGS) entry which is preliminary data.</text>
</comment>
<name>A0AAN9FJT6_CROPI</name>
<keyword evidence="2" id="KW-1185">Reference proteome</keyword>
<protein>
    <submittedName>
        <fullName evidence="1">Uncharacterized protein</fullName>
    </submittedName>
</protein>